<accession>A0A5C3Q8G5</accession>
<protein>
    <recommendedName>
        <fullName evidence="2">DUF6534 domain-containing protein</fullName>
    </recommendedName>
</protein>
<feature type="transmembrane region" description="Helical" evidence="1">
    <location>
        <begin position="72"/>
        <end position="94"/>
    </location>
</feature>
<feature type="transmembrane region" description="Helical" evidence="1">
    <location>
        <begin position="38"/>
        <end position="60"/>
    </location>
</feature>
<dbReference type="OrthoDB" id="3270417at2759"/>
<dbReference type="Pfam" id="PF20152">
    <property type="entry name" value="DUF6534"/>
    <property type="match status" value="1"/>
</dbReference>
<name>A0A5C3Q8G5_9AGAR</name>
<evidence type="ECO:0000256" key="1">
    <source>
        <dbReference type="SAM" id="Phobius"/>
    </source>
</evidence>
<keyword evidence="1" id="KW-0812">Transmembrane</keyword>
<feature type="domain" description="DUF6534" evidence="2">
    <location>
        <begin position="196"/>
        <end position="279"/>
    </location>
</feature>
<gene>
    <name evidence="3" type="ORF">BDV98DRAFT_218259</name>
</gene>
<dbReference type="PANTHER" id="PTHR40465:SF1">
    <property type="entry name" value="DUF6534 DOMAIN-CONTAINING PROTEIN"/>
    <property type="match status" value="1"/>
</dbReference>
<evidence type="ECO:0000259" key="2">
    <source>
        <dbReference type="Pfam" id="PF20152"/>
    </source>
</evidence>
<feature type="transmembrane region" description="Helical" evidence="1">
    <location>
        <begin position="144"/>
        <end position="166"/>
    </location>
</feature>
<sequence length="437" mass="47615">MRLHISNGCFHDRPLLDTKASFPDSLAMNLVAINLGTLLSSHTISAVLFGVFTVQTYVYAQNFAPLNAWTKSVLATIWVLELVYVGTTTSALYAMAISPLARLRELGGEPPFTVFISAIILTMICLLVKGWLICKLGRMSLNRVLVIICTILGLAGALVAFALIGIMMHRKSDLRGSFPEYKWLIVAWLGVDIGFNAIVTGSQLYFLWCRRMSGFAYTVTVLDRAMIWTTQSGVVTTALYIAILICFFALEESWLWVGLAVLLPGVYVNAMLALLNGRKALSRMMVDAAQEARMGPNSHGQPTIAIEMSRTYEISSDPDCMSGTSTKYDDLGEVRNHIFSSPSALLNQRNPTLQQEKGLTSPRGGVCPMRKVFGPVPFENAGGHGHGHGQHQPQQVKVGLVAHNPHHHPGANPHHGMDLGDGDGGKCPMATAFSFSK</sequence>
<proteinExistence type="predicted"/>
<keyword evidence="1" id="KW-1133">Transmembrane helix</keyword>
<reference evidence="3 4" key="1">
    <citation type="journal article" date="2019" name="Nat. Ecol. Evol.">
        <title>Megaphylogeny resolves global patterns of mushroom evolution.</title>
        <authorList>
            <person name="Varga T."/>
            <person name="Krizsan K."/>
            <person name="Foldi C."/>
            <person name="Dima B."/>
            <person name="Sanchez-Garcia M."/>
            <person name="Sanchez-Ramirez S."/>
            <person name="Szollosi G.J."/>
            <person name="Szarkandi J.G."/>
            <person name="Papp V."/>
            <person name="Albert L."/>
            <person name="Andreopoulos W."/>
            <person name="Angelini C."/>
            <person name="Antonin V."/>
            <person name="Barry K.W."/>
            <person name="Bougher N.L."/>
            <person name="Buchanan P."/>
            <person name="Buyck B."/>
            <person name="Bense V."/>
            <person name="Catcheside P."/>
            <person name="Chovatia M."/>
            <person name="Cooper J."/>
            <person name="Damon W."/>
            <person name="Desjardin D."/>
            <person name="Finy P."/>
            <person name="Geml J."/>
            <person name="Haridas S."/>
            <person name="Hughes K."/>
            <person name="Justo A."/>
            <person name="Karasinski D."/>
            <person name="Kautmanova I."/>
            <person name="Kiss B."/>
            <person name="Kocsube S."/>
            <person name="Kotiranta H."/>
            <person name="LaButti K.M."/>
            <person name="Lechner B.E."/>
            <person name="Liimatainen K."/>
            <person name="Lipzen A."/>
            <person name="Lukacs Z."/>
            <person name="Mihaltcheva S."/>
            <person name="Morgado L.N."/>
            <person name="Niskanen T."/>
            <person name="Noordeloos M.E."/>
            <person name="Ohm R.A."/>
            <person name="Ortiz-Santana B."/>
            <person name="Ovrebo C."/>
            <person name="Racz N."/>
            <person name="Riley R."/>
            <person name="Savchenko A."/>
            <person name="Shiryaev A."/>
            <person name="Soop K."/>
            <person name="Spirin V."/>
            <person name="Szebenyi C."/>
            <person name="Tomsovsky M."/>
            <person name="Tulloss R.E."/>
            <person name="Uehling J."/>
            <person name="Grigoriev I.V."/>
            <person name="Vagvolgyi C."/>
            <person name="Papp T."/>
            <person name="Martin F.M."/>
            <person name="Miettinen O."/>
            <person name="Hibbett D.S."/>
            <person name="Nagy L.G."/>
        </authorList>
    </citation>
    <scope>NUCLEOTIDE SEQUENCE [LARGE SCALE GENOMIC DNA]</scope>
    <source>
        <strain evidence="3 4">CBS 309.79</strain>
    </source>
</reference>
<organism evidence="3 4">
    <name type="scientific">Pterulicium gracile</name>
    <dbReference type="NCBI Taxonomy" id="1884261"/>
    <lineage>
        <taxon>Eukaryota</taxon>
        <taxon>Fungi</taxon>
        <taxon>Dikarya</taxon>
        <taxon>Basidiomycota</taxon>
        <taxon>Agaricomycotina</taxon>
        <taxon>Agaricomycetes</taxon>
        <taxon>Agaricomycetidae</taxon>
        <taxon>Agaricales</taxon>
        <taxon>Pleurotineae</taxon>
        <taxon>Pterulaceae</taxon>
        <taxon>Pterulicium</taxon>
    </lineage>
</organism>
<feature type="transmembrane region" description="Helical" evidence="1">
    <location>
        <begin position="228"/>
        <end position="250"/>
    </location>
</feature>
<evidence type="ECO:0000313" key="3">
    <source>
        <dbReference type="EMBL" id="TFK98061.1"/>
    </source>
</evidence>
<dbReference type="EMBL" id="ML178842">
    <property type="protein sequence ID" value="TFK98061.1"/>
    <property type="molecule type" value="Genomic_DNA"/>
</dbReference>
<evidence type="ECO:0000313" key="4">
    <source>
        <dbReference type="Proteomes" id="UP000305067"/>
    </source>
</evidence>
<keyword evidence="4" id="KW-1185">Reference proteome</keyword>
<dbReference type="PANTHER" id="PTHR40465">
    <property type="entry name" value="CHROMOSOME 1, WHOLE GENOME SHOTGUN SEQUENCE"/>
    <property type="match status" value="1"/>
</dbReference>
<keyword evidence="1" id="KW-0472">Membrane</keyword>
<feature type="transmembrane region" description="Helical" evidence="1">
    <location>
        <begin position="186"/>
        <end position="208"/>
    </location>
</feature>
<feature type="transmembrane region" description="Helical" evidence="1">
    <location>
        <begin position="256"/>
        <end position="275"/>
    </location>
</feature>
<feature type="transmembrane region" description="Helical" evidence="1">
    <location>
        <begin position="114"/>
        <end position="132"/>
    </location>
</feature>
<dbReference type="Proteomes" id="UP000305067">
    <property type="component" value="Unassembled WGS sequence"/>
</dbReference>
<dbReference type="InterPro" id="IPR045339">
    <property type="entry name" value="DUF6534"/>
</dbReference>
<dbReference type="AlphaFoldDB" id="A0A5C3Q8G5"/>